<dbReference type="AlphaFoldDB" id="A0A5J5ANT9"/>
<evidence type="ECO:0000313" key="2">
    <source>
        <dbReference type="EMBL" id="KAA8531878.1"/>
    </source>
</evidence>
<feature type="region of interest" description="Disordered" evidence="1">
    <location>
        <begin position="109"/>
        <end position="134"/>
    </location>
</feature>
<reference evidence="2 3" key="1">
    <citation type="submission" date="2019-09" db="EMBL/GenBank/DDBJ databases">
        <title>A chromosome-level genome assembly of the Chinese tupelo Nyssa sinensis.</title>
        <authorList>
            <person name="Yang X."/>
            <person name="Kang M."/>
            <person name="Yang Y."/>
            <person name="Xiong H."/>
            <person name="Wang M."/>
            <person name="Zhang Z."/>
            <person name="Wang Z."/>
            <person name="Wu H."/>
            <person name="Ma T."/>
            <person name="Liu J."/>
            <person name="Xi Z."/>
        </authorList>
    </citation>
    <scope>NUCLEOTIDE SEQUENCE [LARGE SCALE GENOMIC DNA]</scope>
    <source>
        <strain evidence="2">J267</strain>
        <tissue evidence="2">Leaf</tissue>
    </source>
</reference>
<evidence type="ECO:0000313" key="3">
    <source>
        <dbReference type="Proteomes" id="UP000325577"/>
    </source>
</evidence>
<dbReference type="OrthoDB" id="787091at2759"/>
<proteinExistence type="predicted"/>
<keyword evidence="3" id="KW-1185">Reference proteome</keyword>
<gene>
    <name evidence="2" type="ORF">F0562_006406</name>
</gene>
<organism evidence="2 3">
    <name type="scientific">Nyssa sinensis</name>
    <dbReference type="NCBI Taxonomy" id="561372"/>
    <lineage>
        <taxon>Eukaryota</taxon>
        <taxon>Viridiplantae</taxon>
        <taxon>Streptophyta</taxon>
        <taxon>Embryophyta</taxon>
        <taxon>Tracheophyta</taxon>
        <taxon>Spermatophyta</taxon>
        <taxon>Magnoliopsida</taxon>
        <taxon>eudicotyledons</taxon>
        <taxon>Gunneridae</taxon>
        <taxon>Pentapetalae</taxon>
        <taxon>asterids</taxon>
        <taxon>Cornales</taxon>
        <taxon>Nyssaceae</taxon>
        <taxon>Nyssa</taxon>
    </lineage>
</organism>
<evidence type="ECO:0000256" key="1">
    <source>
        <dbReference type="SAM" id="MobiDB-lite"/>
    </source>
</evidence>
<name>A0A5J5ANT9_9ASTE</name>
<sequence length="134" mass="15693">MALLKCQYGESIYYEKYAKHSNGIMEKISRSFRLERGSSLKLGRSNSSLLASELVSSEIARITGYERLTESMRLTDELSTDRRRKNRAWKFLVKVFSFRKIGDDDVIGQPAEEKKKSRSSWFPDPHRRWPVQGW</sequence>
<dbReference type="Proteomes" id="UP000325577">
    <property type="component" value="Linkage Group LG2"/>
</dbReference>
<dbReference type="EMBL" id="CM018043">
    <property type="protein sequence ID" value="KAA8531878.1"/>
    <property type="molecule type" value="Genomic_DNA"/>
</dbReference>
<accession>A0A5J5ANT9</accession>
<protein>
    <submittedName>
        <fullName evidence="2">Uncharacterized protein</fullName>
    </submittedName>
</protein>